<keyword evidence="7" id="KW-1185">Reference proteome</keyword>
<feature type="binding site" evidence="3">
    <location>
        <begin position="132"/>
        <end position="135"/>
    </location>
    <ligand>
        <name>GTP</name>
        <dbReference type="ChEBI" id="CHEBI:37565"/>
    </ligand>
</feature>
<dbReference type="Gene3D" id="3.40.50.300">
    <property type="entry name" value="P-loop containing nucleotide triphosphate hydrolases"/>
    <property type="match status" value="1"/>
</dbReference>
<dbReference type="AlphaFoldDB" id="A0A0C2XES1"/>
<evidence type="ECO:0000256" key="4">
    <source>
        <dbReference type="PIRSR" id="PIRSR606689-2"/>
    </source>
</evidence>
<evidence type="ECO:0000256" key="2">
    <source>
        <dbReference type="ARBA" id="ARBA00023134"/>
    </source>
</evidence>
<evidence type="ECO:0000313" key="6">
    <source>
        <dbReference type="EMBL" id="KIM27602.1"/>
    </source>
</evidence>
<dbReference type="InterPro" id="IPR027417">
    <property type="entry name" value="P-loop_NTPase"/>
</dbReference>
<proteinExistence type="inferred from homology"/>
<dbReference type="InterPro" id="IPR024156">
    <property type="entry name" value="Small_GTPase_ARF"/>
</dbReference>
<protein>
    <submittedName>
        <fullName evidence="6">Uncharacterized protein</fullName>
    </submittedName>
</protein>
<dbReference type="SUPFAM" id="SSF52540">
    <property type="entry name" value="P-loop containing nucleoside triphosphate hydrolases"/>
    <property type="match status" value="1"/>
</dbReference>
<dbReference type="GO" id="GO:0003924">
    <property type="term" value="F:GTPase activity"/>
    <property type="evidence" value="ECO:0007669"/>
    <property type="project" value="InterPro"/>
</dbReference>
<dbReference type="FunFam" id="3.40.50.300:FF:000624">
    <property type="entry name" value="ADP-ribosylation factor 1"/>
    <property type="match status" value="1"/>
</dbReference>
<comment type="similarity">
    <text evidence="5">Belongs to the small GTPase superfamily. Arf family.</text>
</comment>
<feature type="binding site" evidence="4">
    <location>
        <position position="37"/>
    </location>
    <ligand>
        <name>Mg(2+)</name>
        <dbReference type="ChEBI" id="CHEBI:18420"/>
    </ligand>
</feature>
<evidence type="ECO:0000256" key="3">
    <source>
        <dbReference type="PIRSR" id="PIRSR606689-1"/>
    </source>
</evidence>
<dbReference type="PRINTS" id="PR00328">
    <property type="entry name" value="SAR1GTPBP"/>
</dbReference>
<evidence type="ECO:0000313" key="7">
    <source>
        <dbReference type="Proteomes" id="UP000054097"/>
    </source>
</evidence>
<dbReference type="Pfam" id="PF00025">
    <property type="entry name" value="Arf"/>
    <property type="match status" value="1"/>
</dbReference>
<dbReference type="NCBIfam" id="TIGR00231">
    <property type="entry name" value="small_GTP"/>
    <property type="match status" value="1"/>
</dbReference>
<dbReference type="PROSITE" id="PS51417">
    <property type="entry name" value="ARF"/>
    <property type="match status" value="1"/>
</dbReference>
<gene>
    <name evidence="6" type="ORF">M408DRAFT_330030</name>
</gene>
<dbReference type="EMBL" id="KN824298">
    <property type="protein sequence ID" value="KIM27602.1"/>
    <property type="molecule type" value="Genomic_DNA"/>
</dbReference>
<feature type="binding site" evidence="3">
    <location>
        <begin position="30"/>
        <end position="37"/>
    </location>
    <ligand>
        <name>GTP</name>
        <dbReference type="ChEBI" id="CHEBI:37565"/>
    </ligand>
</feature>
<accession>A0A0C2XES1</accession>
<dbReference type="GO" id="GO:0005525">
    <property type="term" value="F:GTP binding"/>
    <property type="evidence" value="ECO:0007669"/>
    <property type="project" value="UniProtKB-KW"/>
</dbReference>
<dbReference type="SMART" id="SM00178">
    <property type="entry name" value="SAR"/>
    <property type="match status" value="1"/>
</dbReference>
<dbReference type="InterPro" id="IPR005225">
    <property type="entry name" value="Small_GTP-bd"/>
</dbReference>
<sequence length="187" mass="20417">MGLTFSSLFDSLASLTGWRTNQDVRILIIGLDASGKSTILYQLHLGEVVATIPTIGFNVETVVYKNIKLILWDLGGQSSIRSYWRCYFQNTSAIIYVIDSSDKDRLKTAKSELLSVLDEDELRGVPLLVFANKQDIPGALPAAEISEELGLAGAENARPWSVRGCSAIKGEGLHDGLDWLVSSLTKS</sequence>
<dbReference type="InterPro" id="IPR006689">
    <property type="entry name" value="Small_GTPase_ARF/SAR"/>
</dbReference>
<keyword evidence="4" id="KW-0460">Magnesium</keyword>
<feature type="binding site" evidence="3">
    <location>
        <position position="76"/>
    </location>
    <ligand>
        <name>GTP</name>
        <dbReference type="ChEBI" id="CHEBI:37565"/>
    </ligand>
</feature>
<dbReference type="OrthoDB" id="2011769at2759"/>
<dbReference type="STRING" id="933852.A0A0C2XES1"/>
<organism evidence="6 7">
    <name type="scientific">Serendipita vermifera MAFF 305830</name>
    <dbReference type="NCBI Taxonomy" id="933852"/>
    <lineage>
        <taxon>Eukaryota</taxon>
        <taxon>Fungi</taxon>
        <taxon>Dikarya</taxon>
        <taxon>Basidiomycota</taxon>
        <taxon>Agaricomycotina</taxon>
        <taxon>Agaricomycetes</taxon>
        <taxon>Sebacinales</taxon>
        <taxon>Serendipitaceae</taxon>
        <taxon>Serendipita</taxon>
    </lineage>
</organism>
<dbReference type="GO" id="GO:0046872">
    <property type="term" value="F:metal ion binding"/>
    <property type="evidence" value="ECO:0007669"/>
    <property type="project" value="UniProtKB-KW"/>
</dbReference>
<dbReference type="HOGENOM" id="CLU_040729_9_3_1"/>
<dbReference type="SMART" id="SM00175">
    <property type="entry name" value="RAB"/>
    <property type="match status" value="1"/>
</dbReference>
<dbReference type="SMART" id="SM00177">
    <property type="entry name" value="ARF"/>
    <property type="match status" value="1"/>
</dbReference>
<evidence type="ECO:0000256" key="1">
    <source>
        <dbReference type="ARBA" id="ARBA00022741"/>
    </source>
</evidence>
<keyword evidence="2 3" id="KW-0342">GTP-binding</keyword>
<name>A0A0C2XES1_SERVB</name>
<dbReference type="PANTHER" id="PTHR11711">
    <property type="entry name" value="ADP RIBOSYLATION FACTOR-RELATED"/>
    <property type="match status" value="1"/>
</dbReference>
<keyword evidence="4" id="KW-0479">Metal-binding</keyword>
<reference evidence="6 7" key="1">
    <citation type="submission" date="2014-04" db="EMBL/GenBank/DDBJ databases">
        <authorList>
            <consortium name="DOE Joint Genome Institute"/>
            <person name="Kuo A."/>
            <person name="Zuccaro A."/>
            <person name="Kohler A."/>
            <person name="Nagy L.G."/>
            <person name="Floudas D."/>
            <person name="Copeland A."/>
            <person name="Barry K.W."/>
            <person name="Cichocki N."/>
            <person name="Veneault-Fourrey C."/>
            <person name="LaButti K."/>
            <person name="Lindquist E.A."/>
            <person name="Lipzen A."/>
            <person name="Lundell T."/>
            <person name="Morin E."/>
            <person name="Murat C."/>
            <person name="Sun H."/>
            <person name="Tunlid A."/>
            <person name="Henrissat B."/>
            <person name="Grigoriev I.V."/>
            <person name="Hibbett D.S."/>
            <person name="Martin F."/>
            <person name="Nordberg H.P."/>
            <person name="Cantor M.N."/>
            <person name="Hua S.X."/>
        </authorList>
    </citation>
    <scope>NUCLEOTIDE SEQUENCE [LARGE SCALE GENOMIC DNA]</scope>
    <source>
        <strain evidence="6 7">MAFF 305830</strain>
    </source>
</reference>
<keyword evidence="1 3" id="KW-0547">Nucleotide-binding</keyword>
<feature type="binding site" evidence="4">
    <location>
        <position position="54"/>
    </location>
    <ligand>
        <name>Mg(2+)</name>
        <dbReference type="ChEBI" id="CHEBI:18420"/>
    </ligand>
</feature>
<dbReference type="Proteomes" id="UP000054097">
    <property type="component" value="Unassembled WGS sequence"/>
</dbReference>
<reference evidence="7" key="2">
    <citation type="submission" date="2015-01" db="EMBL/GenBank/DDBJ databases">
        <title>Evolutionary Origins and Diversification of the Mycorrhizal Mutualists.</title>
        <authorList>
            <consortium name="DOE Joint Genome Institute"/>
            <consortium name="Mycorrhizal Genomics Consortium"/>
            <person name="Kohler A."/>
            <person name="Kuo A."/>
            <person name="Nagy L.G."/>
            <person name="Floudas D."/>
            <person name="Copeland A."/>
            <person name="Barry K.W."/>
            <person name="Cichocki N."/>
            <person name="Veneault-Fourrey C."/>
            <person name="LaButti K."/>
            <person name="Lindquist E.A."/>
            <person name="Lipzen A."/>
            <person name="Lundell T."/>
            <person name="Morin E."/>
            <person name="Murat C."/>
            <person name="Riley R."/>
            <person name="Ohm R."/>
            <person name="Sun H."/>
            <person name="Tunlid A."/>
            <person name="Henrissat B."/>
            <person name="Grigoriev I.V."/>
            <person name="Hibbett D.S."/>
            <person name="Martin F."/>
        </authorList>
    </citation>
    <scope>NUCLEOTIDE SEQUENCE [LARGE SCALE GENOMIC DNA]</scope>
    <source>
        <strain evidence="7">MAFF 305830</strain>
    </source>
</reference>
<evidence type="ECO:0000256" key="5">
    <source>
        <dbReference type="RuleBase" id="RU003925"/>
    </source>
</evidence>